<keyword evidence="5" id="KW-0902">Two-component regulatory system</keyword>
<organism evidence="13 14">
    <name type="scientific">Anaerocolumna sedimenticola</name>
    <dbReference type="NCBI Taxonomy" id="2696063"/>
    <lineage>
        <taxon>Bacteria</taxon>
        <taxon>Bacillati</taxon>
        <taxon>Bacillota</taxon>
        <taxon>Clostridia</taxon>
        <taxon>Lachnospirales</taxon>
        <taxon>Lachnospiraceae</taxon>
        <taxon>Anaerocolumna</taxon>
    </lineage>
</organism>
<dbReference type="Pfam" id="PF00072">
    <property type="entry name" value="Response_reg"/>
    <property type="match status" value="1"/>
</dbReference>
<dbReference type="PANTHER" id="PTHR42713">
    <property type="entry name" value="HISTIDINE KINASE-RELATED"/>
    <property type="match status" value="1"/>
</dbReference>
<evidence type="ECO:0000256" key="9">
    <source>
        <dbReference type="ARBA" id="ARBA00024867"/>
    </source>
</evidence>
<dbReference type="SUPFAM" id="SSF52172">
    <property type="entry name" value="CheY-like"/>
    <property type="match status" value="1"/>
</dbReference>
<comment type="subcellular location">
    <subcellularLocation>
        <location evidence="1">Cytoplasm</location>
    </subcellularLocation>
</comment>
<dbReference type="InterPro" id="IPR011006">
    <property type="entry name" value="CheY-like_superfamily"/>
</dbReference>
<dbReference type="Pfam" id="PF12833">
    <property type="entry name" value="HTH_18"/>
    <property type="match status" value="1"/>
</dbReference>
<evidence type="ECO:0000256" key="10">
    <source>
        <dbReference type="PROSITE-ProRule" id="PRU00169"/>
    </source>
</evidence>
<dbReference type="PRINTS" id="PR00032">
    <property type="entry name" value="HTHARAC"/>
</dbReference>
<dbReference type="KEGG" id="anr:Ana3638_22970"/>
<evidence type="ECO:0000256" key="4">
    <source>
        <dbReference type="ARBA" id="ARBA00022553"/>
    </source>
</evidence>
<dbReference type="InterPro" id="IPR051552">
    <property type="entry name" value="HptR"/>
</dbReference>
<evidence type="ECO:0000256" key="8">
    <source>
        <dbReference type="ARBA" id="ARBA00023163"/>
    </source>
</evidence>
<keyword evidence="3" id="KW-0963">Cytoplasm</keyword>
<keyword evidence="6" id="KW-0805">Transcription regulation</keyword>
<dbReference type="SMART" id="SM00342">
    <property type="entry name" value="HTH_ARAC"/>
    <property type="match status" value="1"/>
</dbReference>
<feature type="modified residue" description="4-aspartylphosphate" evidence="10">
    <location>
        <position position="54"/>
    </location>
</feature>
<dbReference type="RefSeq" id="WP_161840106.1">
    <property type="nucleotide sequence ID" value="NZ_CP048000.1"/>
</dbReference>
<keyword evidence="4 10" id="KW-0597">Phosphoprotein</keyword>
<sequence length="261" mass="30310">MKVLVIDDEPVHVRGMIKHINWGKLGFDKVVGKHNAAEALRLLQEEPFDLVLTDINMPEISGLELIRRINLFGKQPGIIIVSGYNEFTYAQEAIRLGVCAYILKPVKPEEVEENVLLLAEKKQWNIMERDSKVEFALLNDILEEPVTDGTERKNLHPVITKILVYIGKNYTRDITVQELAEEFCMNESYLSVLFKKEIGINLSSYMQRYRINRAMELLKNSDMRISEIAYRVGYQNPCYFTEQFKKVFQITPSEVRKTTYL</sequence>
<dbReference type="SUPFAM" id="SSF46689">
    <property type="entry name" value="Homeodomain-like"/>
    <property type="match status" value="2"/>
</dbReference>
<gene>
    <name evidence="13" type="ORF">Ana3638_22970</name>
</gene>
<proteinExistence type="predicted"/>
<dbReference type="InterPro" id="IPR009057">
    <property type="entry name" value="Homeodomain-like_sf"/>
</dbReference>
<evidence type="ECO:0000256" key="3">
    <source>
        <dbReference type="ARBA" id="ARBA00022490"/>
    </source>
</evidence>
<dbReference type="AlphaFoldDB" id="A0A6P1TQR8"/>
<dbReference type="PROSITE" id="PS50110">
    <property type="entry name" value="RESPONSE_REGULATORY"/>
    <property type="match status" value="1"/>
</dbReference>
<dbReference type="Proteomes" id="UP000464314">
    <property type="component" value="Chromosome"/>
</dbReference>
<keyword evidence="8" id="KW-0804">Transcription</keyword>
<protein>
    <recommendedName>
        <fullName evidence="2">Stage 0 sporulation protein A homolog</fullName>
    </recommendedName>
</protein>
<evidence type="ECO:0000256" key="7">
    <source>
        <dbReference type="ARBA" id="ARBA00023125"/>
    </source>
</evidence>
<dbReference type="InterPro" id="IPR020449">
    <property type="entry name" value="Tscrpt_reg_AraC-type_HTH"/>
</dbReference>
<dbReference type="InterPro" id="IPR018060">
    <property type="entry name" value="HTH_AraC"/>
</dbReference>
<dbReference type="SMART" id="SM00448">
    <property type="entry name" value="REC"/>
    <property type="match status" value="1"/>
</dbReference>
<evidence type="ECO:0000313" key="14">
    <source>
        <dbReference type="Proteomes" id="UP000464314"/>
    </source>
</evidence>
<name>A0A6P1TQR8_9FIRM</name>
<evidence type="ECO:0000259" key="11">
    <source>
        <dbReference type="PROSITE" id="PS01124"/>
    </source>
</evidence>
<evidence type="ECO:0000256" key="1">
    <source>
        <dbReference type="ARBA" id="ARBA00004496"/>
    </source>
</evidence>
<keyword evidence="14" id="KW-1185">Reference proteome</keyword>
<feature type="domain" description="Response regulatory" evidence="12">
    <location>
        <begin position="2"/>
        <end position="119"/>
    </location>
</feature>
<evidence type="ECO:0000256" key="2">
    <source>
        <dbReference type="ARBA" id="ARBA00018672"/>
    </source>
</evidence>
<dbReference type="GO" id="GO:0000160">
    <property type="term" value="P:phosphorelay signal transduction system"/>
    <property type="evidence" value="ECO:0007669"/>
    <property type="project" value="UniProtKB-KW"/>
</dbReference>
<evidence type="ECO:0000256" key="6">
    <source>
        <dbReference type="ARBA" id="ARBA00023015"/>
    </source>
</evidence>
<dbReference type="GO" id="GO:0043565">
    <property type="term" value="F:sequence-specific DNA binding"/>
    <property type="evidence" value="ECO:0007669"/>
    <property type="project" value="InterPro"/>
</dbReference>
<dbReference type="PROSITE" id="PS00041">
    <property type="entry name" value="HTH_ARAC_FAMILY_1"/>
    <property type="match status" value="1"/>
</dbReference>
<reference evidence="13 14" key="1">
    <citation type="submission" date="2020-01" db="EMBL/GenBank/DDBJ databases">
        <title>Genome analysis of Anaerocolumna sp. CBA3638.</title>
        <authorList>
            <person name="Kim J."/>
            <person name="Roh S.W."/>
        </authorList>
    </citation>
    <scope>NUCLEOTIDE SEQUENCE [LARGE SCALE GENOMIC DNA]</scope>
    <source>
        <strain evidence="13 14">CBA3638</strain>
    </source>
</reference>
<dbReference type="EMBL" id="CP048000">
    <property type="protein sequence ID" value="QHQ63284.1"/>
    <property type="molecule type" value="Genomic_DNA"/>
</dbReference>
<feature type="domain" description="HTH araC/xylS-type" evidence="11">
    <location>
        <begin position="160"/>
        <end position="258"/>
    </location>
</feature>
<dbReference type="InterPro" id="IPR018062">
    <property type="entry name" value="HTH_AraC-typ_CS"/>
</dbReference>
<dbReference type="Gene3D" id="3.40.50.2300">
    <property type="match status" value="1"/>
</dbReference>
<keyword evidence="7" id="KW-0238">DNA-binding</keyword>
<dbReference type="PROSITE" id="PS01124">
    <property type="entry name" value="HTH_ARAC_FAMILY_2"/>
    <property type="match status" value="1"/>
</dbReference>
<evidence type="ECO:0000313" key="13">
    <source>
        <dbReference type="EMBL" id="QHQ63284.1"/>
    </source>
</evidence>
<dbReference type="GO" id="GO:0005737">
    <property type="term" value="C:cytoplasm"/>
    <property type="evidence" value="ECO:0007669"/>
    <property type="project" value="UniProtKB-SubCell"/>
</dbReference>
<evidence type="ECO:0000256" key="5">
    <source>
        <dbReference type="ARBA" id="ARBA00023012"/>
    </source>
</evidence>
<dbReference type="PANTHER" id="PTHR42713:SF3">
    <property type="entry name" value="TRANSCRIPTIONAL REGULATORY PROTEIN HPTR"/>
    <property type="match status" value="1"/>
</dbReference>
<dbReference type="GO" id="GO:0003700">
    <property type="term" value="F:DNA-binding transcription factor activity"/>
    <property type="evidence" value="ECO:0007669"/>
    <property type="project" value="InterPro"/>
</dbReference>
<dbReference type="Gene3D" id="1.10.10.60">
    <property type="entry name" value="Homeodomain-like"/>
    <property type="match status" value="2"/>
</dbReference>
<comment type="function">
    <text evidence="9">May play the central regulatory role in sporulation. It may be an element of the effector pathway responsible for the activation of sporulation genes in response to nutritional stress. Spo0A may act in concert with spo0H (a sigma factor) to control the expression of some genes that are critical to the sporulation process.</text>
</comment>
<accession>A0A6P1TQR8</accession>
<evidence type="ECO:0000259" key="12">
    <source>
        <dbReference type="PROSITE" id="PS50110"/>
    </source>
</evidence>
<dbReference type="InterPro" id="IPR001789">
    <property type="entry name" value="Sig_transdc_resp-reg_receiver"/>
</dbReference>
<dbReference type="CDD" id="cd17536">
    <property type="entry name" value="REC_YesN-like"/>
    <property type="match status" value="1"/>
</dbReference>